<accession>A0A0N4ZH67</accession>
<keyword evidence="2" id="KW-1185">Reference proteome</keyword>
<dbReference type="Proteomes" id="UP000038045">
    <property type="component" value="Unplaced"/>
</dbReference>
<evidence type="ECO:0000313" key="2">
    <source>
        <dbReference type="Proteomes" id="UP000038045"/>
    </source>
</evidence>
<evidence type="ECO:0000259" key="1">
    <source>
        <dbReference type="Pfam" id="PF04155"/>
    </source>
</evidence>
<name>A0A0N4ZH67_PARTI</name>
<proteinExistence type="predicted"/>
<reference evidence="3" key="1">
    <citation type="submission" date="2017-02" db="UniProtKB">
        <authorList>
            <consortium name="WormBaseParasite"/>
        </authorList>
    </citation>
    <scope>IDENTIFICATION</scope>
</reference>
<evidence type="ECO:0000313" key="3">
    <source>
        <dbReference type="WBParaSite" id="PTRK_0000723100.1"/>
    </source>
</evidence>
<protein>
    <submittedName>
        <fullName evidence="3">Ground-like domain-containing protein</fullName>
    </submittedName>
</protein>
<dbReference type="InterPro" id="IPR007284">
    <property type="entry name" value="Ground-like_dom"/>
</dbReference>
<organism evidence="2 3">
    <name type="scientific">Parastrongyloides trichosuri</name>
    <name type="common">Possum-specific nematode worm</name>
    <dbReference type="NCBI Taxonomy" id="131310"/>
    <lineage>
        <taxon>Eukaryota</taxon>
        <taxon>Metazoa</taxon>
        <taxon>Ecdysozoa</taxon>
        <taxon>Nematoda</taxon>
        <taxon>Chromadorea</taxon>
        <taxon>Rhabditida</taxon>
        <taxon>Tylenchina</taxon>
        <taxon>Panagrolaimomorpha</taxon>
        <taxon>Strongyloidoidea</taxon>
        <taxon>Strongyloididae</taxon>
        <taxon>Parastrongyloides</taxon>
    </lineage>
</organism>
<dbReference type="Pfam" id="PF04155">
    <property type="entry name" value="Ground-like"/>
    <property type="match status" value="1"/>
</dbReference>
<dbReference type="WBParaSite" id="PTRK_0000723100.1">
    <property type="protein sequence ID" value="PTRK_0000723100.1"/>
    <property type="gene ID" value="PTRK_0000723100"/>
</dbReference>
<dbReference type="AlphaFoldDB" id="A0A0N4ZH67"/>
<feature type="domain" description="Ground-like" evidence="1">
    <location>
        <begin position="46"/>
        <end position="116"/>
    </location>
</feature>
<sequence length="136" mass="15751">MCPCQNNCPIQDPCPTRSYSQDVSCNKRVKKEINGIVAINPNKTDDNKCNNEDLRIIMLDNMTNDIKETKNIILRNVEEHFNLSFNIICAHGDFSFLTTTRLYCLVTKLDFNCYTYLSEIGNDFEEENNIIDEEII</sequence>